<name>A0A9D2IDP8_9BACT</name>
<proteinExistence type="predicted"/>
<dbReference type="EMBL" id="DWYR01000002">
    <property type="protein sequence ID" value="HJA98052.1"/>
    <property type="molecule type" value="Genomic_DNA"/>
</dbReference>
<evidence type="ECO:0000313" key="1">
    <source>
        <dbReference type="EMBL" id="HJA98052.1"/>
    </source>
</evidence>
<reference evidence="1" key="1">
    <citation type="journal article" date="2021" name="PeerJ">
        <title>Extensive microbial diversity within the chicken gut microbiome revealed by metagenomics and culture.</title>
        <authorList>
            <person name="Gilroy R."/>
            <person name="Ravi A."/>
            <person name="Getino M."/>
            <person name="Pursley I."/>
            <person name="Horton D.L."/>
            <person name="Alikhan N.F."/>
            <person name="Baker D."/>
            <person name="Gharbi K."/>
            <person name="Hall N."/>
            <person name="Watson M."/>
            <person name="Adriaenssens E.M."/>
            <person name="Foster-Nyarko E."/>
            <person name="Jarju S."/>
            <person name="Secka A."/>
            <person name="Antonio M."/>
            <person name="Oren A."/>
            <person name="Chaudhuri R.R."/>
            <person name="La Ragione R."/>
            <person name="Hildebrand F."/>
            <person name="Pallen M.J."/>
        </authorList>
    </citation>
    <scope>NUCLEOTIDE SEQUENCE</scope>
    <source>
        <strain evidence="1">CHK169-11906</strain>
    </source>
</reference>
<organism evidence="1 2">
    <name type="scientific">Candidatus Alistipes avicola</name>
    <dbReference type="NCBI Taxonomy" id="2838432"/>
    <lineage>
        <taxon>Bacteria</taxon>
        <taxon>Pseudomonadati</taxon>
        <taxon>Bacteroidota</taxon>
        <taxon>Bacteroidia</taxon>
        <taxon>Bacteroidales</taxon>
        <taxon>Rikenellaceae</taxon>
        <taxon>Alistipes</taxon>
    </lineage>
</organism>
<accession>A0A9D2IDP8</accession>
<sequence>MKTTIRLCGEILLCSYLLVGCSKSDDLIIPTFQEVNVSMEDNIADETEGCYYNYFVTQNDSDHTVWVQLSNGFTTTVFSYYIRPGEQVTQWTLNEYLPNHIVLVEDLSVMRYLDLYFNAPSPEEMEVERPLFPIPTERQDTCVHYVFETPTSSTSAYMDESRWQYEKFNDHRVRWTYRITNADHGVAVQQTLERWADKTHDEE</sequence>
<dbReference type="AlphaFoldDB" id="A0A9D2IDP8"/>
<dbReference type="PROSITE" id="PS51257">
    <property type="entry name" value="PROKAR_LIPOPROTEIN"/>
    <property type="match status" value="1"/>
</dbReference>
<dbReference type="Proteomes" id="UP000824259">
    <property type="component" value="Unassembled WGS sequence"/>
</dbReference>
<comment type="caution">
    <text evidence="1">The sequence shown here is derived from an EMBL/GenBank/DDBJ whole genome shotgun (WGS) entry which is preliminary data.</text>
</comment>
<evidence type="ECO:0000313" key="2">
    <source>
        <dbReference type="Proteomes" id="UP000824259"/>
    </source>
</evidence>
<gene>
    <name evidence="1" type="ORF">H9779_00395</name>
</gene>
<protein>
    <recommendedName>
        <fullName evidence="3">Lipoprotein</fullName>
    </recommendedName>
</protein>
<reference evidence="1" key="2">
    <citation type="submission" date="2021-04" db="EMBL/GenBank/DDBJ databases">
        <authorList>
            <person name="Gilroy R."/>
        </authorList>
    </citation>
    <scope>NUCLEOTIDE SEQUENCE</scope>
    <source>
        <strain evidence="1">CHK169-11906</strain>
    </source>
</reference>
<evidence type="ECO:0008006" key="3">
    <source>
        <dbReference type="Google" id="ProtNLM"/>
    </source>
</evidence>